<evidence type="ECO:0000313" key="2">
    <source>
        <dbReference type="EMBL" id="OJI96615.1"/>
    </source>
</evidence>
<keyword evidence="1" id="KW-0732">Signal</keyword>
<proteinExistence type="predicted"/>
<dbReference type="RefSeq" id="XP_040662378.1">
    <property type="nucleotide sequence ID" value="XM_040816537.1"/>
</dbReference>
<dbReference type="GeneID" id="63732048"/>
<sequence length="152" mass="15730">MRSLTVLPFVLLSATTVVADQSFREFLEDKIPSCVMDCTTGSLNNVTTDCSNDAASSNNAEDINCVCDVLREADSSVVVDFTESLSGCIANADCSSEDLEELSDIEPQSFQDGMCQSNGGGDGVDGDNGASLLTAGSTFLLTAGAAGVFAIF</sequence>
<dbReference type="EMBL" id="KV878125">
    <property type="protein sequence ID" value="OJI96615.1"/>
    <property type="molecule type" value="Genomic_DNA"/>
</dbReference>
<evidence type="ECO:0000256" key="1">
    <source>
        <dbReference type="SAM" id="SignalP"/>
    </source>
</evidence>
<feature type="signal peptide" evidence="1">
    <location>
        <begin position="1"/>
        <end position="19"/>
    </location>
</feature>
<reference evidence="3" key="1">
    <citation type="journal article" date="2017" name="Genome Biol.">
        <title>Comparative genomics reveals high biological diversity and specific adaptations in the industrially and medically important fungal genus Aspergillus.</title>
        <authorList>
            <person name="de Vries R.P."/>
            <person name="Riley R."/>
            <person name="Wiebenga A."/>
            <person name="Aguilar-Osorio G."/>
            <person name="Amillis S."/>
            <person name="Uchima C.A."/>
            <person name="Anderluh G."/>
            <person name="Asadollahi M."/>
            <person name="Askin M."/>
            <person name="Barry K."/>
            <person name="Battaglia E."/>
            <person name="Bayram O."/>
            <person name="Benocci T."/>
            <person name="Braus-Stromeyer S.A."/>
            <person name="Caldana C."/>
            <person name="Canovas D."/>
            <person name="Cerqueira G.C."/>
            <person name="Chen F."/>
            <person name="Chen W."/>
            <person name="Choi C."/>
            <person name="Clum A."/>
            <person name="Dos Santos R.A."/>
            <person name="Damasio A.R."/>
            <person name="Diallinas G."/>
            <person name="Emri T."/>
            <person name="Fekete E."/>
            <person name="Flipphi M."/>
            <person name="Freyberg S."/>
            <person name="Gallo A."/>
            <person name="Gournas C."/>
            <person name="Habgood R."/>
            <person name="Hainaut M."/>
            <person name="Harispe M.L."/>
            <person name="Henrissat B."/>
            <person name="Hilden K.S."/>
            <person name="Hope R."/>
            <person name="Hossain A."/>
            <person name="Karabika E."/>
            <person name="Karaffa L."/>
            <person name="Karanyi Z."/>
            <person name="Krasevec N."/>
            <person name="Kuo A."/>
            <person name="Kusch H."/>
            <person name="LaButti K."/>
            <person name="Lagendijk E.L."/>
            <person name="Lapidus A."/>
            <person name="Levasseur A."/>
            <person name="Lindquist E."/>
            <person name="Lipzen A."/>
            <person name="Logrieco A.F."/>
            <person name="MacCabe A."/>
            <person name="Maekelae M.R."/>
            <person name="Malavazi I."/>
            <person name="Melin P."/>
            <person name="Meyer V."/>
            <person name="Mielnichuk N."/>
            <person name="Miskei M."/>
            <person name="Molnar A.P."/>
            <person name="Mule G."/>
            <person name="Ngan C.Y."/>
            <person name="Orejas M."/>
            <person name="Orosz E."/>
            <person name="Ouedraogo J.P."/>
            <person name="Overkamp K.M."/>
            <person name="Park H.-S."/>
            <person name="Perrone G."/>
            <person name="Piumi F."/>
            <person name="Punt P.J."/>
            <person name="Ram A.F."/>
            <person name="Ramon A."/>
            <person name="Rauscher S."/>
            <person name="Record E."/>
            <person name="Riano-Pachon D.M."/>
            <person name="Robert V."/>
            <person name="Roehrig J."/>
            <person name="Ruller R."/>
            <person name="Salamov A."/>
            <person name="Salih N.S."/>
            <person name="Samson R.A."/>
            <person name="Sandor E."/>
            <person name="Sanguinetti M."/>
            <person name="Schuetze T."/>
            <person name="Sepcic K."/>
            <person name="Shelest E."/>
            <person name="Sherlock G."/>
            <person name="Sophianopoulou V."/>
            <person name="Squina F.M."/>
            <person name="Sun H."/>
            <person name="Susca A."/>
            <person name="Todd R.B."/>
            <person name="Tsang A."/>
            <person name="Unkles S.E."/>
            <person name="van de Wiele N."/>
            <person name="van Rossen-Uffink D."/>
            <person name="Oliveira J.V."/>
            <person name="Vesth T.C."/>
            <person name="Visser J."/>
            <person name="Yu J.-H."/>
            <person name="Zhou M."/>
            <person name="Andersen M.R."/>
            <person name="Archer D.B."/>
            <person name="Baker S.E."/>
            <person name="Benoit I."/>
            <person name="Brakhage A.A."/>
            <person name="Braus G.H."/>
            <person name="Fischer R."/>
            <person name="Frisvad J.C."/>
            <person name="Goldman G.H."/>
            <person name="Houbraken J."/>
            <person name="Oakley B."/>
            <person name="Pocsi I."/>
            <person name="Scazzocchio C."/>
            <person name="Seiboth B."/>
            <person name="vanKuyk P.A."/>
            <person name="Wortman J."/>
            <person name="Dyer P.S."/>
            <person name="Grigoriev I.V."/>
        </authorList>
    </citation>
    <scope>NUCLEOTIDE SEQUENCE [LARGE SCALE GENOMIC DNA]</scope>
    <source>
        <strain evidence="3">CBS 583.65</strain>
    </source>
</reference>
<organism evidence="2 3">
    <name type="scientific">Aspergillus versicolor CBS 583.65</name>
    <dbReference type="NCBI Taxonomy" id="1036611"/>
    <lineage>
        <taxon>Eukaryota</taxon>
        <taxon>Fungi</taxon>
        <taxon>Dikarya</taxon>
        <taxon>Ascomycota</taxon>
        <taxon>Pezizomycotina</taxon>
        <taxon>Eurotiomycetes</taxon>
        <taxon>Eurotiomycetidae</taxon>
        <taxon>Eurotiales</taxon>
        <taxon>Aspergillaceae</taxon>
        <taxon>Aspergillus</taxon>
        <taxon>Aspergillus subgen. Nidulantes</taxon>
    </lineage>
</organism>
<dbReference type="Proteomes" id="UP000184073">
    <property type="component" value="Unassembled WGS sequence"/>
</dbReference>
<dbReference type="OrthoDB" id="4508303at2759"/>
<evidence type="ECO:0008006" key="4">
    <source>
        <dbReference type="Google" id="ProtNLM"/>
    </source>
</evidence>
<dbReference type="AlphaFoldDB" id="A0A1L9P510"/>
<protein>
    <recommendedName>
        <fullName evidence="4">Extracellular membrane protein CFEM domain-containing protein</fullName>
    </recommendedName>
</protein>
<feature type="chain" id="PRO_5012928206" description="Extracellular membrane protein CFEM domain-containing protein" evidence="1">
    <location>
        <begin position="20"/>
        <end position="152"/>
    </location>
</feature>
<accession>A0A1L9P510</accession>
<evidence type="ECO:0000313" key="3">
    <source>
        <dbReference type="Proteomes" id="UP000184073"/>
    </source>
</evidence>
<dbReference type="VEuPathDB" id="FungiDB:ASPVEDRAFT_78378"/>
<gene>
    <name evidence="2" type="ORF">ASPVEDRAFT_78378</name>
</gene>
<keyword evidence="3" id="KW-1185">Reference proteome</keyword>
<name>A0A1L9P510_ASPVE</name>